<dbReference type="AlphaFoldDB" id="A0A3N4K2W4"/>
<name>A0A3N4K2W4_9PEZI</name>
<dbReference type="STRING" id="1336337.A0A3N4K2W4"/>
<evidence type="ECO:0000313" key="2">
    <source>
        <dbReference type="EMBL" id="RPB00245.1"/>
    </source>
</evidence>
<feature type="compositionally biased region" description="Polar residues" evidence="1">
    <location>
        <begin position="41"/>
        <end position="51"/>
    </location>
</feature>
<evidence type="ECO:0000313" key="3">
    <source>
        <dbReference type="Proteomes" id="UP000276215"/>
    </source>
</evidence>
<dbReference type="OrthoDB" id="5369347at2759"/>
<organism evidence="2 3">
    <name type="scientific">Choiromyces venosus 120613-1</name>
    <dbReference type="NCBI Taxonomy" id="1336337"/>
    <lineage>
        <taxon>Eukaryota</taxon>
        <taxon>Fungi</taxon>
        <taxon>Dikarya</taxon>
        <taxon>Ascomycota</taxon>
        <taxon>Pezizomycotina</taxon>
        <taxon>Pezizomycetes</taxon>
        <taxon>Pezizales</taxon>
        <taxon>Tuberaceae</taxon>
        <taxon>Choiromyces</taxon>
    </lineage>
</organism>
<evidence type="ECO:0000256" key="1">
    <source>
        <dbReference type="SAM" id="MobiDB-lite"/>
    </source>
</evidence>
<accession>A0A3N4K2W4</accession>
<proteinExistence type="predicted"/>
<dbReference type="EMBL" id="ML120382">
    <property type="protein sequence ID" value="RPB00245.1"/>
    <property type="molecule type" value="Genomic_DNA"/>
</dbReference>
<reference evidence="2 3" key="1">
    <citation type="journal article" date="2018" name="Nat. Ecol. Evol.">
        <title>Pezizomycetes genomes reveal the molecular basis of ectomycorrhizal truffle lifestyle.</title>
        <authorList>
            <person name="Murat C."/>
            <person name="Payen T."/>
            <person name="Noel B."/>
            <person name="Kuo A."/>
            <person name="Morin E."/>
            <person name="Chen J."/>
            <person name="Kohler A."/>
            <person name="Krizsan K."/>
            <person name="Balestrini R."/>
            <person name="Da Silva C."/>
            <person name="Montanini B."/>
            <person name="Hainaut M."/>
            <person name="Levati E."/>
            <person name="Barry K.W."/>
            <person name="Belfiori B."/>
            <person name="Cichocki N."/>
            <person name="Clum A."/>
            <person name="Dockter R.B."/>
            <person name="Fauchery L."/>
            <person name="Guy J."/>
            <person name="Iotti M."/>
            <person name="Le Tacon F."/>
            <person name="Lindquist E.A."/>
            <person name="Lipzen A."/>
            <person name="Malagnac F."/>
            <person name="Mello A."/>
            <person name="Molinier V."/>
            <person name="Miyauchi S."/>
            <person name="Poulain J."/>
            <person name="Riccioni C."/>
            <person name="Rubini A."/>
            <person name="Sitrit Y."/>
            <person name="Splivallo R."/>
            <person name="Traeger S."/>
            <person name="Wang M."/>
            <person name="Zifcakova L."/>
            <person name="Wipf D."/>
            <person name="Zambonelli A."/>
            <person name="Paolocci F."/>
            <person name="Nowrousian M."/>
            <person name="Ottonello S."/>
            <person name="Baldrian P."/>
            <person name="Spatafora J.W."/>
            <person name="Henrissat B."/>
            <person name="Nagy L.G."/>
            <person name="Aury J.M."/>
            <person name="Wincker P."/>
            <person name="Grigoriev I.V."/>
            <person name="Bonfante P."/>
            <person name="Martin F.M."/>
        </authorList>
    </citation>
    <scope>NUCLEOTIDE SEQUENCE [LARGE SCALE GENOMIC DNA]</scope>
    <source>
        <strain evidence="2 3">120613-1</strain>
    </source>
</reference>
<dbReference type="Proteomes" id="UP000276215">
    <property type="component" value="Unassembled WGS sequence"/>
</dbReference>
<sequence length="559" mass="63017">MIGEDRNLSSTRNTGDIEVFSDNLSNPDSIYPASPLPYSPDRNSQSSARPSNAQIIEISSDSDSDISLQSTNRKEIITYLMQQYSNNFACSEHLPISSCTTTTPLSWSLARITQLFDQNLPVDYPEPGKFGYGGKITSQQWLSLLCGTSTTNSLPPVLEIPTQDHSSTSTTTYDIDSFIAKVKCLSVAKKGLRVQFSPSCLRNISTDVHLYSKIEERLLSGNIKICQVPLHHIPHFYLGHLASSLHLPLYVFLPALWNSNLNKNSYISNHHLQQWMDIGFIPAILKHYPPDILQHLPLSFNAASMNIFARGRELGIQDARFESGKRQELHYFLSGRYLQNVWQDMVKFSQKPGYTHFQGMFLLVDAKDLKLHLKSSTISGSWQLFSELLEGDLDFTCLDKNFQFLDLGQEVSCQEESATCFFRTCCLEKSLREIREKSPGLKAAIYSWALTTATGNQTLAYSKTSSQYENGLIYSQYYSPLKSLFDAGGTYPFQNSSLDYLSLSSEILKLWQSSGTGGARFQVDVEKLERSYTHSRDRVLLALKAAIQQRRSFFNKTGT</sequence>
<gene>
    <name evidence="2" type="ORF">L873DRAFT_839454</name>
</gene>
<protein>
    <submittedName>
        <fullName evidence="2">Uncharacterized protein</fullName>
    </submittedName>
</protein>
<feature type="region of interest" description="Disordered" evidence="1">
    <location>
        <begin position="1"/>
        <end position="51"/>
    </location>
</feature>
<keyword evidence="3" id="KW-1185">Reference proteome</keyword>